<dbReference type="Gene3D" id="3.90.640.10">
    <property type="entry name" value="Actin, Chain A, domain 4"/>
    <property type="match status" value="1"/>
</dbReference>
<protein>
    <submittedName>
        <fullName evidence="6">HTH CENPB-type domain-containing protein</fullName>
    </submittedName>
</protein>
<keyword evidence="3" id="KW-0067">ATP-binding</keyword>
<evidence type="ECO:0000313" key="6">
    <source>
        <dbReference type="WBParaSite" id="TASK_0000305401-mRNA-1"/>
    </source>
</evidence>
<sequence length="148" mass="17009">MNSMNTVYDIKYLIGRLLNNEAVQSKAMLWPFRKINGKPGVKVKYCDKAKHFTAEEIQFVVLLDMKKTAEAYLGKPMAAALAYGVDKRVNSQHSVQFRFGWRHLRRVCHIYWKLKLEVKAVGGNKNAGGGKFNSKLVKYCMKTLKQEH</sequence>
<dbReference type="EMBL" id="UYRS01005180">
    <property type="protein sequence ID" value="VDK27013.1"/>
    <property type="molecule type" value="Genomic_DNA"/>
</dbReference>
<dbReference type="Proteomes" id="UP000282613">
    <property type="component" value="Unassembled WGS sequence"/>
</dbReference>
<dbReference type="Pfam" id="PF00012">
    <property type="entry name" value="HSP70"/>
    <property type="match status" value="1"/>
</dbReference>
<keyword evidence="5" id="KW-1185">Reference proteome</keyword>
<dbReference type="InterPro" id="IPR013126">
    <property type="entry name" value="Hsp_70_fam"/>
</dbReference>
<dbReference type="STRING" id="60517.A0A0R3W060"/>
<dbReference type="FunFam" id="3.30.30.30:FF:000005">
    <property type="entry name" value="Heat shock protein ssb1"/>
    <property type="match status" value="1"/>
</dbReference>
<evidence type="ECO:0000256" key="3">
    <source>
        <dbReference type="ARBA" id="ARBA00022840"/>
    </source>
</evidence>
<dbReference type="GO" id="GO:0005524">
    <property type="term" value="F:ATP binding"/>
    <property type="evidence" value="ECO:0007669"/>
    <property type="project" value="UniProtKB-KW"/>
</dbReference>
<dbReference type="GO" id="GO:0140662">
    <property type="term" value="F:ATP-dependent protein folding chaperone"/>
    <property type="evidence" value="ECO:0007669"/>
    <property type="project" value="InterPro"/>
</dbReference>
<name>A0A0R3W060_TAEAS</name>
<dbReference type="Gene3D" id="3.30.420.40">
    <property type="match status" value="3"/>
</dbReference>
<evidence type="ECO:0000313" key="5">
    <source>
        <dbReference type="Proteomes" id="UP000282613"/>
    </source>
</evidence>
<gene>
    <name evidence="4" type="ORF">TASK_LOCUS3055</name>
</gene>
<dbReference type="WBParaSite" id="TASK_0000305401-mRNA-1">
    <property type="protein sequence ID" value="TASK_0000305401-mRNA-1"/>
    <property type="gene ID" value="TASK_0000305401"/>
</dbReference>
<keyword evidence="2" id="KW-0547">Nucleotide-binding</keyword>
<dbReference type="SUPFAM" id="SSF53067">
    <property type="entry name" value="Actin-like ATPase domain"/>
    <property type="match status" value="1"/>
</dbReference>
<proteinExistence type="inferred from homology"/>
<evidence type="ECO:0000256" key="2">
    <source>
        <dbReference type="ARBA" id="ARBA00022741"/>
    </source>
</evidence>
<reference evidence="4 5" key="2">
    <citation type="submission" date="2018-11" db="EMBL/GenBank/DDBJ databases">
        <authorList>
            <consortium name="Pathogen Informatics"/>
        </authorList>
    </citation>
    <scope>NUCLEOTIDE SEQUENCE [LARGE SCALE GENOMIC DNA]</scope>
</reference>
<evidence type="ECO:0000256" key="1">
    <source>
        <dbReference type="ARBA" id="ARBA00007381"/>
    </source>
</evidence>
<accession>A0A0R3W060</accession>
<dbReference type="AlphaFoldDB" id="A0A0R3W060"/>
<evidence type="ECO:0000313" key="4">
    <source>
        <dbReference type="EMBL" id="VDK27013.1"/>
    </source>
</evidence>
<comment type="similarity">
    <text evidence="1">Belongs to the heat shock protein 70 family.</text>
</comment>
<dbReference type="InterPro" id="IPR043129">
    <property type="entry name" value="ATPase_NBD"/>
</dbReference>
<organism evidence="6">
    <name type="scientific">Taenia asiatica</name>
    <name type="common">Asian tapeworm</name>
    <dbReference type="NCBI Taxonomy" id="60517"/>
    <lineage>
        <taxon>Eukaryota</taxon>
        <taxon>Metazoa</taxon>
        <taxon>Spiralia</taxon>
        <taxon>Lophotrochozoa</taxon>
        <taxon>Platyhelminthes</taxon>
        <taxon>Cestoda</taxon>
        <taxon>Eucestoda</taxon>
        <taxon>Cyclophyllidea</taxon>
        <taxon>Taeniidae</taxon>
        <taxon>Taenia</taxon>
    </lineage>
</organism>
<dbReference type="PANTHER" id="PTHR19375">
    <property type="entry name" value="HEAT SHOCK PROTEIN 70KDA"/>
    <property type="match status" value="1"/>
</dbReference>
<reference evidence="6" key="1">
    <citation type="submission" date="2017-02" db="UniProtKB">
        <authorList>
            <consortium name="WormBaseParasite"/>
        </authorList>
    </citation>
    <scope>IDENTIFICATION</scope>
</reference>